<dbReference type="GO" id="GO:0008270">
    <property type="term" value="F:zinc ion binding"/>
    <property type="evidence" value="ECO:0007669"/>
    <property type="project" value="UniProtKB-KW"/>
</dbReference>
<gene>
    <name evidence="3" type="ORF">ENQ20_07375</name>
</gene>
<name>A0A7C1JK83_9CHLR</name>
<evidence type="ECO:0000259" key="2">
    <source>
        <dbReference type="PROSITE" id="PS50966"/>
    </source>
</evidence>
<keyword evidence="1" id="KW-0862">Zinc</keyword>
<dbReference type="Pfam" id="PF04434">
    <property type="entry name" value="SWIM"/>
    <property type="match status" value="1"/>
</dbReference>
<feature type="domain" description="SWIM-type" evidence="2">
    <location>
        <begin position="55"/>
        <end position="93"/>
    </location>
</feature>
<accession>A0A7C1JK83</accession>
<evidence type="ECO:0000313" key="3">
    <source>
        <dbReference type="EMBL" id="HDX31302.1"/>
    </source>
</evidence>
<proteinExistence type="predicted"/>
<sequence>MLPFPPLSEETVRQRATVTSWQRGVNYFESGAVSNAVWREGTLTAQVEGSQFEPYHVRMRLDEQGNIREAFCSCPYEGGGDCKHIIATLLVLIHRPEEVSVRPGLRTLLEGHSREQLLALLLFLAERHPHIVETIEDFVAPPAVSAGESPAEMDLGRLQAQIKAAVREIGRNAYAAYEEAYEEWPLISEALNPALEQAVSFLEQGEPRTALLVLEAATNAWIEGCGRLDPDFLEDSAAMEETNLMDFAEIWTEALLSADLSAKERRVWEGKLEAWMETMISGDVLAMPLTAVRQGWDYPPLVAAMQGDFDQRGAWEGEAPDFADELAQVRLRILKACGRYEEAINLAEAEGQIPSYLQLLVEVGRSEQAVREACQMLQNPDEVLTLAKALLEHGETDLSFELAAHGLTLGETHWRASLAEWLRDQAESHGRHDLVRQAAWEALKARPTVENYRWLKSHLGEAWETHRLQALEILAGRSSYAPGEITEIYLLEQMYPQAMALVEQHPWSGKLEKVIQTVGDEFPDWAFSQCYRQAANIMDSGRSGHYDVAIAWLRRGRDILLRAGQAERWQAVLQDLLYMHQRKYKLRPMLEALRR</sequence>
<dbReference type="AlphaFoldDB" id="A0A7C1JK83"/>
<organism evidence="3">
    <name type="scientific">Caldilinea aerophila</name>
    <dbReference type="NCBI Taxonomy" id="133453"/>
    <lineage>
        <taxon>Bacteria</taxon>
        <taxon>Bacillati</taxon>
        <taxon>Chloroflexota</taxon>
        <taxon>Caldilineae</taxon>
        <taxon>Caldilineales</taxon>
        <taxon>Caldilineaceae</taxon>
        <taxon>Caldilinea</taxon>
    </lineage>
</organism>
<dbReference type="PROSITE" id="PS50966">
    <property type="entry name" value="ZF_SWIM"/>
    <property type="match status" value="1"/>
</dbReference>
<evidence type="ECO:0000256" key="1">
    <source>
        <dbReference type="PROSITE-ProRule" id="PRU00325"/>
    </source>
</evidence>
<dbReference type="EMBL" id="DSMG01000078">
    <property type="protein sequence ID" value="HDX31302.1"/>
    <property type="molecule type" value="Genomic_DNA"/>
</dbReference>
<reference evidence="3" key="1">
    <citation type="journal article" date="2020" name="mSystems">
        <title>Genome- and Community-Level Interaction Insights into Carbon Utilization and Element Cycling Functions of Hydrothermarchaeota in Hydrothermal Sediment.</title>
        <authorList>
            <person name="Zhou Z."/>
            <person name="Liu Y."/>
            <person name="Xu W."/>
            <person name="Pan J."/>
            <person name="Luo Z.H."/>
            <person name="Li M."/>
        </authorList>
    </citation>
    <scope>NUCLEOTIDE SEQUENCE [LARGE SCALE GENOMIC DNA]</scope>
    <source>
        <strain evidence="3">SpSt-289</strain>
    </source>
</reference>
<keyword evidence="1" id="KW-0863">Zinc-finger</keyword>
<protein>
    <submittedName>
        <fullName evidence="3">SWIM zinc finger domain-containing protein</fullName>
    </submittedName>
</protein>
<dbReference type="InterPro" id="IPR007527">
    <property type="entry name" value="Znf_SWIM"/>
</dbReference>
<comment type="caution">
    <text evidence="3">The sequence shown here is derived from an EMBL/GenBank/DDBJ whole genome shotgun (WGS) entry which is preliminary data.</text>
</comment>
<keyword evidence="1" id="KW-0479">Metal-binding</keyword>